<dbReference type="CDD" id="cd01092">
    <property type="entry name" value="APP-like"/>
    <property type="match status" value="1"/>
</dbReference>
<dbReference type="InterPro" id="IPR029149">
    <property type="entry name" value="Creatin/AminoP/Spt16_N"/>
</dbReference>
<evidence type="ECO:0000313" key="5">
    <source>
        <dbReference type="Proteomes" id="UP001288778"/>
    </source>
</evidence>
<organism evidence="3 5">
    <name type="scientific">Clostridium perfringens</name>
    <dbReference type="NCBI Taxonomy" id="1502"/>
    <lineage>
        <taxon>Bacteria</taxon>
        <taxon>Bacillati</taxon>
        <taxon>Bacillota</taxon>
        <taxon>Clostridia</taxon>
        <taxon>Eubacteriales</taxon>
        <taxon>Clostridiaceae</taxon>
        <taxon>Clostridium</taxon>
    </lineage>
</organism>
<gene>
    <name evidence="3" type="ORF">GNF68_13660</name>
    <name evidence="4" type="ORF">GNF83_11510</name>
</gene>
<comment type="caution">
    <text evidence="3">The sequence shown here is derived from an EMBL/GenBank/DDBJ whole genome shotgun (WGS) entry which is preliminary data.</text>
</comment>
<dbReference type="Gene3D" id="3.90.230.10">
    <property type="entry name" value="Creatinase/methionine aminopeptidase superfamily"/>
    <property type="match status" value="1"/>
</dbReference>
<dbReference type="RefSeq" id="WP_168971444.1">
    <property type="nucleotide sequence ID" value="NZ_CATNXX010000034.1"/>
</dbReference>
<protein>
    <submittedName>
        <fullName evidence="3">M24 family metallopeptidase</fullName>
    </submittedName>
</protein>
<dbReference type="InterPro" id="IPR050659">
    <property type="entry name" value="Peptidase_M24B"/>
</dbReference>
<dbReference type="Proteomes" id="UP001288944">
    <property type="component" value="Unassembled WGS sequence"/>
</dbReference>
<dbReference type="InterPro" id="IPR000587">
    <property type="entry name" value="Creatinase_N"/>
</dbReference>
<feature type="domain" description="Peptidase M24" evidence="1">
    <location>
        <begin position="134"/>
        <end position="336"/>
    </location>
</feature>
<dbReference type="Pfam" id="PF01321">
    <property type="entry name" value="Creatinase_N"/>
    <property type="match status" value="1"/>
</dbReference>
<dbReference type="SUPFAM" id="SSF55920">
    <property type="entry name" value="Creatinase/aminopeptidase"/>
    <property type="match status" value="1"/>
</dbReference>
<dbReference type="Gene3D" id="3.40.350.10">
    <property type="entry name" value="Creatinase/prolidase N-terminal domain"/>
    <property type="match status" value="1"/>
</dbReference>
<sequence length="357" mass="39965">MNNKIINFGNILINKNLDAILIKSKANKKYINALTGSGVKVLMTKDKIYQIMDGRYINEANNLKYNFENIVYEQGESYINILKKLLKLGSKIGVESKNTLFKDYINLKDIGLEIVLLEDELEFARSCKENDEIELIKKACEITDKVFDLALKEIKVGMSEMELSALIQYFSIKNGASSMAFDTIVASGERGAMPHGRPTERTFKFGEFITIDFGIVYKGYQSDMTRTVCIGKPSDEMIKIYNIVLKAQESGIKFIRRGLKGKEVDKHVRDIICSYGYGEYFTHGLGHGIGIGDGDFPILNKRSNTILEEGMVMSCEPGIYIEGVGGVRIEDDVLIENGIGVSLNKTSKELIILGEKI</sequence>
<dbReference type="Proteomes" id="UP001288778">
    <property type="component" value="Unassembled WGS sequence"/>
</dbReference>
<dbReference type="InterPro" id="IPR036005">
    <property type="entry name" value="Creatinase/aminopeptidase-like"/>
</dbReference>
<accession>A0AAW9HWV1</accession>
<name>A0AAW9HWV1_CLOPF</name>
<reference evidence="3" key="1">
    <citation type="submission" date="2019-11" db="EMBL/GenBank/DDBJ databases">
        <title>Characterization of Clostridium perfringens isolates from swine manure treated agricultural soils.</title>
        <authorList>
            <person name="Wushke S.T."/>
        </authorList>
    </citation>
    <scope>NUCLEOTIDE SEQUENCE</scope>
    <source>
        <strain evidence="4">X62</strain>
        <strain evidence="3">X94</strain>
    </source>
</reference>
<dbReference type="AlphaFoldDB" id="A0AAW9HWV1"/>
<dbReference type="PANTHER" id="PTHR46112:SF3">
    <property type="entry name" value="AMINOPEPTIDASE YPDF"/>
    <property type="match status" value="1"/>
</dbReference>
<evidence type="ECO:0000313" key="4">
    <source>
        <dbReference type="EMBL" id="MDZ7541868.1"/>
    </source>
</evidence>
<dbReference type="PANTHER" id="PTHR46112">
    <property type="entry name" value="AMINOPEPTIDASE"/>
    <property type="match status" value="1"/>
</dbReference>
<dbReference type="SUPFAM" id="SSF53092">
    <property type="entry name" value="Creatinase/prolidase N-terminal domain"/>
    <property type="match status" value="1"/>
</dbReference>
<evidence type="ECO:0000259" key="2">
    <source>
        <dbReference type="Pfam" id="PF01321"/>
    </source>
</evidence>
<feature type="domain" description="Creatinase N-terminal" evidence="2">
    <location>
        <begin position="11"/>
        <end position="109"/>
    </location>
</feature>
<proteinExistence type="predicted"/>
<evidence type="ECO:0000313" key="3">
    <source>
        <dbReference type="EMBL" id="MDZ4910082.1"/>
    </source>
</evidence>
<dbReference type="Pfam" id="PF00557">
    <property type="entry name" value="Peptidase_M24"/>
    <property type="match status" value="1"/>
</dbReference>
<evidence type="ECO:0000259" key="1">
    <source>
        <dbReference type="Pfam" id="PF00557"/>
    </source>
</evidence>
<dbReference type="InterPro" id="IPR000994">
    <property type="entry name" value="Pept_M24"/>
</dbReference>
<dbReference type="EMBL" id="WNUI01000059">
    <property type="protein sequence ID" value="MDZ4910082.1"/>
    <property type="molecule type" value="Genomic_DNA"/>
</dbReference>
<dbReference type="EMBL" id="WNUR01000031">
    <property type="protein sequence ID" value="MDZ7541868.1"/>
    <property type="molecule type" value="Genomic_DNA"/>
</dbReference>